<comment type="similarity">
    <text evidence="1 2">Belongs to the peptidase M16 family.</text>
</comment>
<dbReference type="AlphaFoldDB" id="A0A7C0VCT0"/>
<sequence>MLLLLMLGVLSGPEVTKYVLDNGLRVVFVEDHSAPVFAGVVQFDVGSYLEHPGITGVSHLLEHMLFKGSKKLGTIDYGREKKIIQRIWDIYEKLPYADSLERSKLREELKKLKEEEKKLVVSEEIWKIYYRVGGASMNASTGNTSTQYFLLLPSNKKEVWAKIESDRFQNLVLREFYSERDVVNEERRMGDGNPSSVLWDNLIATAYIAAPVRWPVIGWESDIMNITPQEVMDYYKKNYVPERCVIVLAGDVYPEKDIKLVKKYFGRWKKRKPPLIRITQEPEQRGTRRAHVEFRATPRMGIAFHGPYYGTKDYFALELLSMILTDGNSSIMRQELVDKGIATSVNSYVMDFDKKVVSLMTIFVNPAPGKNFKEVEDSVFSILESIKKEGISQRSLKRAKNNYKKDILSWQKNVLWMAIGAASNERVMGDPEYSFKVLKTIEEIKIEDVMNVLKKYISLDRATIVTLGGEK</sequence>
<proteinExistence type="inferred from homology"/>
<evidence type="ECO:0000256" key="2">
    <source>
        <dbReference type="RuleBase" id="RU004447"/>
    </source>
</evidence>
<dbReference type="Pfam" id="PF00675">
    <property type="entry name" value="Peptidase_M16"/>
    <property type="match status" value="1"/>
</dbReference>
<evidence type="ECO:0000259" key="3">
    <source>
        <dbReference type="Pfam" id="PF00675"/>
    </source>
</evidence>
<evidence type="ECO:0000259" key="4">
    <source>
        <dbReference type="Pfam" id="PF05193"/>
    </source>
</evidence>
<dbReference type="InterPro" id="IPR001431">
    <property type="entry name" value="Pept_M16_Zn_BS"/>
</dbReference>
<dbReference type="Proteomes" id="UP000885847">
    <property type="component" value="Unassembled WGS sequence"/>
</dbReference>
<dbReference type="PANTHER" id="PTHR11851:SF49">
    <property type="entry name" value="MITOCHONDRIAL-PROCESSING PEPTIDASE SUBUNIT ALPHA"/>
    <property type="match status" value="1"/>
</dbReference>
<accession>A0A7C0VCT0</accession>
<dbReference type="Gene3D" id="3.30.830.10">
    <property type="entry name" value="Metalloenzyme, LuxS/M16 peptidase-like"/>
    <property type="match status" value="2"/>
</dbReference>
<dbReference type="GO" id="GO:0046872">
    <property type="term" value="F:metal ion binding"/>
    <property type="evidence" value="ECO:0007669"/>
    <property type="project" value="InterPro"/>
</dbReference>
<dbReference type="InterPro" id="IPR050361">
    <property type="entry name" value="MPP/UQCRC_Complex"/>
</dbReference>
<dbReference type="EMBL" id="DQWE01000262">
    <property type="protein sequence ID" value="HDI83228.1"/>
    <property type="molecule type" value="Genomic_DNA"/>
</dbReference>
<dbReference type="GO" id="GO:0004222">
    <property type="term" value="F:metalloendopeptidase activity"/>
    <property type="evidence" value="ECO:0007669"/>
    <property type="project" value="InterPro"/>
</dbReference>
<dbReference type="GO" id="GO:0006508">
    <property type="term" value="P:proteolysis"/>
    <property type="evidence" value="ECO:0007669"/>
    <property type="project" value="InterPro"/>
</dbReference>
<dbReference type="InterPro" id="IPR011765">
    <property type="entry name" value="Pept_M16_N"/>
</dbReference>
<gene>
    <name evidence="5" type="ORF">ENF18_05505</name>
</gene>
<dbReference type="PANTHER" id="PTHR11851">
    <property type="entry name" value="METALLOPROTEASE"/>
    <property type="match status" value="1"/>
</dbReference>
<comment type="caution">
    <text evidence="5">The sequence shown here is derived from an EMBL/GenBank/DDBJ whole genome shotgun (WGS) entry which is preliminary data.</text>
</comment>
<feature type="domain" description="Peptidase M16 N-terminal" evidence="3">
    <location>
        <begin position="25"/>
        <end position="72"/>
    </location>
</feature>
<dbReference type="Pfam" id="PF05193">
    <property type="entry name" value="Peptidase_M16_C"/>
    <property type="match status" value="1"/>
</dbReference>
<feature type="domain" description="Peptidase M16 C-terminal" evidence="4">
    <location>
        <begin position="225"/>
        <end position="402"/>
    </location>
</feature>
<dbReference type="SUPFAM" id="SSF63411">
    <property type="entry name" value="LuxS/MPP-like metallohydrolase"/>
    <property type="match status" value="2"/>
</dbReference>
<reference evidence="5" key="1">
    <citation type="journal article" date="2020" name="mSystems">
        <title>Genome- and Community-Level Interaction Insights into Carbon Utilization and Element Cycling Functions of Hydrothermarchaeota in Hydrothermal Sediment.</title>
        <authorList>
            <person name="Zhou Z."/>
            <person name="Liu Y."/>
            <person name="Xu W."/>
            <person name="Pan J."/>
            <person name="Luo Z.H."/>
            <person name="Li M."/>
        </authorList>
    </citation>
    <scope>NUCLEOTIDE SEQUENCE [LARGE SCALE GENOMIC DNA]</scope>
    <source>
        <strain evidence="5">HyVt-102</strain>
    </source>
</reference>
<evidence type="ECO:0000256" key="1">
    <source>
        <dbReference type="ARBA" id="ARBA00007261"/>
    </source>
</evidence>
<organism evidence="5">
    <name type="scientific">candidate division WOR-3 bacterium</name>
    <dbReference type="NCBI Taxonomy" id="2052148"/>
    <lineage>
        <taxon>Bacteria</taxon>
        <taxon>Bacteria division WOR-3</taxon>
    </lineage>
</organism>
<dbReference type="InterPro" id="IPR011249">
    <property type="entry name" value="Metalloenz_LuxS/M16"/>
</dbReference>
<dbReference type="PROSITE" id="PS00143">
    <property type="entry name" value="INSULINASE"/>
    <property type="match status" value="1"/>
</dbReference>
<name>A0A7C0VCT0_UNCW3</name>
<dbReference type="InterPro" id="IPR007863">
    <property type="entry name" value="Peptidase_M16_C"/>
</dbReference>
<evidence type="ECO:0000313" key="5">
    <source>
        <dbReference type="EMBL" id="HDI83228.1"/>
    </source>
</evidence>
<protein>
    <submittedName>
        <fullName evidence="5">Insulinase family protein</fullName>
    </submittedName>
</protein>